<dbReference type="PROSITE" id="PS51257">
    <property type="entry name" value="PROKAR_LIPOPROTEIN"/>
    <property type="match status" value="1"/>
</dbReference>
<dbReference type="InterPro" id="IPR042089">
    <property type="entry name" value="Peptidase_M13_dom_2"/>
</dbReference>
<keyword evidence="6" id="KW-0862">Zinc</keyword>
<accession>A0A069PLW8</accession>
<dbReference type="InterPro" id="IPR008753">
    <property type="entry name" value="Peptidase_M13_N"/>
</dbReference>
<evidence type="ECO:0000259" key="10">
    <source>
        <dbReference type="Pfam" id="PF05649"/>
    </source>
</evidence>
<evidence type="ECO:0000313" key="12">
    <source>
        <dbReference type="Proteomes" id="UP000027466"/>
    </source>
</evidence>
<dbReference type="EMBL" id="JFHC01000098">
    <property type="protein sequence ID" value="KDR38276.1"/>
    <property type="molecule type" value="Genomic_DNA"/>
</dbReference>
<keyword evidence="5" id="KW-0378">Hydrolase</keyword>
<dbReference type="InterPro" id="IPR024079">
    <property type="entry name" value="MetalloPept_cat_dom_sf"/>
</dbReference>
<comment type="cofactor">
    <cofactor evidence="1">
        <name>Zn(2+)</name>
        <dbReference type="ChEBI" id="CHEBI:29105"/>
    </cofactor>
</comment>
<dbReference type="GO" id="GO:0016485">
    <property type="term" value="P:protein processing"/>
    <property type="evidence" value="ECO:0007669"/>
    <property type="project" value="TreeGrafter"/>
</dbReference>
<keyword evidence="7" id="KW-0482">Metalloprotease</keyword>
<evidence type="ECO:0000259" key="9">
    <source>
        <dbReference type="Pfam" id="PF01431"/>
    </source>
</evidence>
<feature type="domain" description="Peptidase M13 N-terminal" evidence="10">
    <location>
        <begin position="58"/>
        <end position="432"/>
    </location>
</feature>
<dbReference type="GO" id="GO:0005886">
    <property type="term" value="C:plasma membrane"/>
    <property type="evidence" value="ECO:0007669"/>
    <property type="project" value="TreeGrafter"/>
</dbReference>
<reference evidence="11 12" key="1">
    <citation type="submission" date="2014-03" db="EMBL/GenBank/DDBJ databases">
        <title>Draft Genome Sequences of Four Burkholderia Strains.</title>
        <authorList>
            <person name="Liu X.Y."/>
            <person name="Li C.X."/>
            <person name="Xu J.H."/>
        </authorList>
    </citation>
    <scope>NUCLEOTIDE SEQUENCE [LARGE SCALE GENOMIC DNA]</scope>
    <source>
        <strain evidence="11 12">DSM 50014</strain>
    </source>
</reference>
<dbReference type="PROSITE" id="PS51885">
    <property type="entry name" value="NEPRILYSIN"/>
    <property type="match status" value="1"/>
</dbReference>
<dbReference type="AlphaFoldDB" id="A0A069PLW8"/>
<evidence type="ECO:0000256" key="8">
    <source>
        <dbReference type="SAM" id="SignalP"/>
    </source>
</evidence>
<dbReference type="GO" id="GO:0046872">
    <property type="term" value="F:metal ion binding"/>
    <property type="evidence" value="ECO:0007669"/>
    <property type="project" value="UniProtKB-KW"/>
</dbReference>
<dbReference type="Pfam" id="PF01431">
    <property type="entry name" value="Peptidase_M13"/>
    <property type="match status" value="1"/>
</dbReference>
<evidence type="ECO:0000313" key="11">
    <source>
        <dbReference type="EMBL" id="KDR38276.1"/>
    </source>
</evidence>
<feature type="domain" description="Peptidase M13 C-terminal" evidence="9">
    <location>
        <begin position="484"/>
        <end position="687"/>
    </location>
</feature>
<protein>
    <submittedName>
        <fullName evidence="11">Peptidase</fullName>
    </submittedName>
</protein>
<sequence>MKQYRFTVTAIAAATVMLAACGGSDNETDEETDNGTRPVISARSNFDVTQIDKSIPACQDFNAHVNRKWADSIEISDDASSIDQFAELSEQSQAVQRQIAQNGGSDPYSQLVSSYYRVALDEAAPDRAGVTPLIPQFAKIDAIRDTASLAAYLTGSAGDGRAILFKASAAPGFADATRHIAMLAPARLSLPTRDTYLDPAQAETREAFVASAARSFELTGMPQGDAHAAARKVLDFETRLATVSPTEEQSNEPGGVKDMVSIPEANRLTPPLDWNAFFRAQGVSSPESFAMPHQAFYSELGKMMTSVPLDQWKAALRYSLIHAASMYLSRALREEEFNFYDKTLKGMQAEQERPDQILAGFSQEDGILSRAMGAAYAGKAFSPAAVAATQVIVNDMRAAFRARLRASEWLSPQTTARALEKEQAMVFKIGAPKDGPDVSQLKLPGTSYFNNAMAVLAFDHKTEMARIGKAVDRDEWSIGPHIVNGTYSPQDNSVVLTAAILQPPYLDLKADPALNYGGIGTVIAHEITHGFDTAGSKFDAAGNESDWWQNGDKARFEARVARLNRQFDAYEVLPGLRVNSALTEVENIADLGGLSTARDALALRLAREPSADRPVDGYTQQQRNFLAWARNWRNKATEATIRDDVATDVHAPGKFRANGPVSNLPSFAAAFACAPGAPMARLPEDRVTIW</sequence>
<dbReference type="InterPro" id="IPR000718">
    <property type="entry name" value="Peptidase_M13"/>
</dbReference>
<dbReference type="InterPro" id="IPR018497">
    <property type="entry name" value="Peptidase_M13_C"/>
</dbReference>
<name>A0A069PLW8_9BURK</name>
<evidence type="ECO:0000256" key="5">
    <source>
        <dbReference type="ARBA" id="ARBA00022801"/>
    </source>
</evidence>
<evidence type="ECO:0000256" key="1">
    <source>
        <dbReference type="ARBA" id="ARBA00001947"/>
    </source>
</evidence>
<dbReference type="Gene3D" id="1.10.1380.10">
    <property type="entry name" value="Neutral endopeptidase , domain2"/>
    <property type="match status" value="1"/>
</dbReference>
<evidence type="ECO:0000256" key="3">
    <source>
        <dbReference type="ARBA" id="ARBA00022670"/>
    </source>
</evidence>
<comment type="similarity">
    <text evidence="2">Belongs to the peptidase M13 family.</text>
</comment>
<dbReference type="Pfam" id="PF05649">
    <property type="entry name" value="Peptidase_M13_N"/>
    <property type="match status" value="1"/>
</dbReference>
<dbReference type="PANTHER" id="PTHR11733">
    <property type="entry name" value="ZINC METALLOPROTEASE FAMILY M13 NEPRILYSIN-RELATED"/>
    <property type="match status" value="1"/>
</dbReference>
<evidence type="ECO:0000256" key="4">
    <source>
        <dbReference type="ARBA" id="ARBA00022723"/>
    </source>
</evidence>
<gene>
    <name evidence="11" type="ORF">BG61_41790</name>
</gene>
<dbReference type="SUPFAM" id="SSF55486">
    <property type="entry name" value="Metalloproteases ('zincins'), catalytic domain"/>
    <property type="match status" value="1"/>
</dbReference>
<dbReference type="Proteomes" id="UP000027466">
    <property type="component" value="Unassembled WGS sequence"/>
</dbReference>
<evidence type="ECO:0000256" key="6">
    <source>
        <dbReference type="ARBA" id="ARBA00022833"/>
    </source>
</evidence>
<feature type="chain" id="PRO_5007372227" evidence="8">
    <location>
        <begin position="20"/>
        <end position="690"/>
    </location>
</feature>
<comment type="caution">
    <text evidence="11">The sequence shown here is derived from an EMBL/GenBank/DDBJ whole genome shotgun (WGS) entry which is preliminary data.</text>
</comment>
<keyword evidence="12" id="KW-1185">Reference proteome</keyword>
<dbReference type="STRING" id="60547.GCA_000751215_00590"/>
<keyword evidence="3" id="KW-0645">Protease</keyword>
<keyword evidence="4" id="KW-0479">Metal-binding</keyword>
<feature type="signal peptide" evidence="8">
    <location>
        <begin position="1"/>
        <end position="19"/>
    </location>
</feature>
<evidence type="ECO:0000256" key="2">
    <source>
        <dbReference type="ARBA" id="ARBA00007357"/>
    </source>
</evidence>
<dbReference type="PANTHER" id="PTHR11733:SF167">
    <property type="entry name" value="FI17812P1-RELATED"/>
    <property type="match status" value="1"/>
</dbReference>
<dbReference type="Gene3D" id="3.40.390.10">
    <property type="entry name" value="Collagenase (Catalytic Domain)"/>
    <property type="match status" value="1"/>
</dbReference>
<dbReference type="CDD" id="cd08662">
    <property type="entry name" value="M13"/>
    <property type="match status" value="1"/>
</dbReference>
<dbReference type="GO" id="GO:0004222">
    <property type="term" value="F:metalloendopeptidase activity"/>
    <property type="evidence" value="ECO:0007669"/>
    <property type="project" value="InterPro"/>
</dbReference>
<keyword evidence="8" id="KW-0732">Signal</keyword>
<dbReference type="RefSeq" id="WP_051673001.1">
    <property type="nucleotide sequence ID" value="NZ_CADFFX010000009.1"/>
</dbReference>
<dbReference type="PRINTS" id="PR00786">
    <property type="entry name" value="NEPRILYSIN"/>
</dbReference>
<organism evidence="11 12">
    <name type="scientific">Caballeronia glathei</name>
    <dbReference type="NCBI Taxonomy" id="60547"/>
    <lineage>
        <taxon>Bacteria</taxon>
        <taxon>Pseudomonadati</taxon>
        <taxon>Pseudomonadota</taxon>
        <taxon>Betaproteobacteria</taxon>
        <taxon>Burkholderiales</taxon>
        <taxon>Burkholderiaceae</taxon>
        <taxon>Caballeronia</taxon>
    </lineage>
</organism>
<proteinExistence type="inferred from homology"/>
<evidence type="ECO:0000256" key="7">
    <source>
        <dbReference type="ARBA" id="ARBA00023049"/>
    </source>
</evidence>